<keyword evidence="5" id="KW-0472">Membrane</keyword>
<dbReference type="InterPro" id="IPR002159">
    <property type="entry name" value="CD36_fam"/>
</dbReference>
<dbReference type="Pfam" id="PF01130">
    <property type="entry name" value="CD36"/>
    <property type="match status" value="1"/>
</dbReference>
<comment type="similarity">
    <text evidence="2">Belongs to the CD36 family.</text>
</comment>
<dbReference type="GO" id="GO:0005044">
    <property type="term" value="F:scavenger receptor activity"/>
    <property type="evidence" value="ECO:0007669"/>
    <property type="project" value="TreeGrafter"/>
</dbReference>
<evidence type="ECO:0000256" key="5">
    <source>
        <dbReference type="ARBA" id="ARBA00023136"/>
    </source>
</evidence>
<keyword evidence="6" id="KW-0325">Glycoprotein</keyword>
<dbReference type="PANTHER" id="PTHR11923:SF51">
    <property type="entry name" value="LYSOSOME MEMBRANE PROTEIN 2"/>
    <property type="match status" value="1"/>
</dbReference>
<gene>
    <name evidence="7" type="primary">SCRB3_2</name>
    <name evidence="7" type="ORF">OS493_038808</name>
</gene>
<comment type="caution">
    <text evidence="7">The sequence shown here is derived from an EMBL/GenBank/DDBJ whole genome shotgun (WGS) entry which is preliminary data.</text>
</comment>
<evidence type="ECO:0000256" key="1">
    <source>
        <dbReference type="ARBA" id="ARBA00004370"/>
    </source>
</evidence>
<comment type="subcellular location">
    <subcellularLocation>
        <location evidence="1">Membrane</location>
    </subcellularLocation>
</comment>
<keyword evidence="8" id="KW-1185">Reference proteome</keyword>
<evidence type="ECO:0000256" key="2">
    <source>
        <dbReference type="ARBA" id="ARBA00010532"/>
    </source>
</evidence>
<dbReference type="AlphaFoldDB" id="A0A9W9Y6X8"/>
<dbReference type="OrthoDB" id="18585at2759"/>
<dbReference type="PANTHER" id="PTHR11923">
    <property type="entry name" value="SCAVENGER RECEPTOR CLASS B TYPE-1 SR-B1"/>
    <property type="match status" value="1"/>
</dbReference>
<evidence type="ECO:0000256" key="3">
    <source>
        <dbReference type="ARBA" id="ARBA00022692"/>
    </source>
</evidence>
<dbReference type="GO" id="GO:0016020">
    <property type="term" value="C:membrane"/>
    <property type="evidence" value="ECO:0007669"/>
    <property type="project" value="UniProtKB-SubCell"/>
</dbReference>
<evidence type="ECO:0000313" key="8">
    <source>
        <dbReference type="Proteomes" id="UP001163046"/>
    </source>
</evidence>
<proteinExistence type="inferred from homology"/>
<organism evidence="7 8">
    <name type="scientific">Desmophyllum pertusum</name>
    <dbReference type="NCBI Taxonomy" id="174260"/>
    <lineage>
        <taxon>Eukaryota</taxon>
        <taxon>Metazoa</taxon>
        <taxon>Cnidaria</taxon>
        <taxon>Anthozoa</taxon>
        <taxon>Hexacorallia</taxon>
        <taxon>Scleractinia</taxon>
        <taxon>Caryophylliina</taxon>
        <taxon>Caryophylliidae</taxon>
        <taxon>Desmophyllum</taxon>
    </lineage>
</organism>
<dbReference type="EMBL" id="MU827899">
    <property type="protein sequence ID" value="KAJ7315270.1"/>
    <property type="molecule type" value="Genomic_DNA"/>
</dbReference>
<dbReference type="GO" id="GO:0005737">
    <property type="term" value="C:cytoplasm"/>
    <property type="evidence" value="ECO:0007669"/>
    <property type="project" value="TreeGrafter"/>
</dbReference>
<protein>
    <submittedName>
        <fullName evidence="7">CD36</fullName>
    </submittedName>
</protein>
<feature type="non-terminal residue" evidence="7">
    <location>
        <position position="109"/>
    </location>
</feature>
<accession>A0A9W9Y6X8</accession>
<sequence length="109" mass="12596">MEDPDARKGLGACRDWQICLEQILSYEEEGPSHITTRAYIWHITNKDGFLYRGEKPKLVEKGPYVYSTESKKVSVEFEKGLVTSKSFDKAKFNKALTEKECPKCREDDE</sequence>
<evidence type="ECO:0000256" key="6">
    <source>
        <dbReference type="ARBA" id="ARBA00023180"/>
    </source>
</evidence>
<reference evidence="7" key="1">
    <citation type="submission" date="2023-01" db="EMBL/GenBank/DDBJ databases">
        <title>Genome assembly of the deep-sea coral Lophelia pertusa.</title>
        <authorList>
            <person name="Herrera S."/>
            <person name="Cordes E."/>
        </authorList>
    </citation>
    <scope>NUCLEOTIDE SEQUENCE</scope>
    <source>
        <strain evidence="7">USNM1676648</strain>
        <tissue evidence="7">Polyp</tissue>
    </source>
</reference>
<keyword evidence="3" id="KW-0812">Transmembrane</keyword>
<dbReference type="Proteomes" id="UP001163046">
    <property type="component" value="Unassembled WGS sequence"/>
</dbReference>
<keyword evidence="4" id="KW-1133">Transmembrane helix</keyword>
<name>A0A9W9Y6X8_9CNID</name>
<evidence type="ECO:0000313" key="7">
    <source>
        <dbReference type="EMBL" id="KAJ7315270.1"/>
    </source>
</evidence>
<evidence type="ECO:0000256" key="4">
    <source>
        <dbReference type="ARBA" id="ARBA00022989"/>
    </source>
</evidence>